<protein>
    <submittedName>
        <fullName evidence="1">Uncharacterized protein</fullName>
    </submittedName>
</protein>
<sequence length="102" mass="10912">MRRITVGAIPATALHLGDLVGRVEATLPDGGAEPRREARLFLAHLGSPRPCPARSRCSEPIEWVPHTEVAQVIASLGIPELGAFIEGYVDGWIPPGWITLGP</sequence>
<dbReference type="PATRIC" id="fig|1678637.3.peg.5703"/>
<comment type="caution">
    <text evidence="1">The sequence shown here is derived from an EMBL/GenBank/DDBJ whole genome shotgun (WGS) entry which is preliminary data.</text>
</comment>
<keyword evidence="2" id="KW-1185">Reference proteome</keyword>
<reference evidence="2" key="1">
    <citation type="submission" date="2015-07" db="EMBL/GenBank/DDBJ databases">
        <title>Draft genome sequence of Streptomyces sp. CMAA 1322, a bacterium isolated from Caatinga biome, from dry forest semiarid of Brazil.</title>
        <authorList>
            <person name="Santos S.N."/>
            <person name="Gacesa R."/>
            <person name="Taketani R.G."/>
            <person name="Long P.F."/>
            <person name="Melo I.S."/>
        </authorList>
    </citation>
    <scope>NUCLEOTIDE SEQUENCE [LARGE SCALE GENOMIC DNA]</scope>
    <source>
        <strain evidence="2">CMAA 1322</strain>
    </source>
</reference>
<gene>
    <name evidence="1" type="ORF">AC230_26700</name>
</gene>
<dbReference type="EMBL" id="LFXA01000017">
    <property type="protein sequence ID" value="KNB50256.1"/>
    <property type="molecule type" value="Genomic_DNA"/>
</dbReference>
<proteinExistence type="predicted"/>
<organism evidence="1 2">
    <name type="scientific">Streptomyces caatingaensis</name>
    <dbReference type="NCBI Taxonomy" id="1678637"/>
    <lineage>
        <taxon>Bacteria</taxon>
        <taxon>Bacillati</taxon>
        <taxon>Actinomycetota</taxon>
        <taxon>Actinomycetes</taxon>
        <taxon>Kitasatosporales</taxon>
        <taxon>Streptomycetaceae</taxon>
        <taxon>Streptomyces</taxon>
    </lineage>
</organism>
<name>A0A0K9XAZ0_9ACTN</name>
<evidence type="ECO:0000313" key="2">
    <source>
        <dbReference type="Proteomes" id="UP000037288"/>
    </source>
</evidence>
<dbReference type="AlphaFoldDB" id="A0A0K9XAZ0"/>
<dbReference type="Proteomes" id="UP000037288">
    <property type="component" value="Unassembled WGS sequence"/>
</dbReference>
<accession>A0A0K9XAZ0</accession>
<evidence type="ECO:0000313" key="1">
    <source>
        <dbReference type="EMBL" id="KNB50256.1"/>
    </source>
</evidence>